<comment type="caution">
    <text evidence="1">The sequence shown here is derived from an EMBL/GenBank/DDBJ whole genome shotgun (WGS) entry which is preliminary data.</text>
</comment>
<evidence type="ECO:0000313" key="2">
    <source>
        <dbReference type="Proteomes" id="UP001234297"/>
    </source>
</evidence>
<sequence length="69" mass="7478">MGFQNSKYCRVSAAPDDNVKELKDAGILGFCPNAPKRPSHPAHMGSFPSLRGRVGYCRGMPPFLDNPTA</sequence>
<dbReference type="Proteomes" id="UP001234297">
    <property type="component" value="Chromosome 1"/>
</dbReference>
<accession>A0ACC2N2Y2</accession>
<protein>
    <submittedName>
        <fullName evidence="1">Uncharacterized protein</fullName>
    </submittedName>
</protein>
<reference evidence="1 2" key="1">
    <citation type="journal article" date="2022" name="Hortic Res">
        <title>A haplotype resolved chromosomal level avocado genome allows analysis of novel avocado genes.</title>
        <authorList>
            <person name="Nath O."/>
            <person name="Fletcher S.J."/>
            <person name="Hayward A."/>
            <person name="Shaw L.M."/>
            <person name="Masouleh A.K."/>
            <person name="Furtado A."/>
            <person name="Henry R.J."/>
            <person name="Mitter N."/>
        </authorList>
    </citation>
    <scope>NUCLEOTIDE SEQUENCE [LARGE SCALE GENOMIC DNA]</scope>
    <source>
        <strain evidence="2">cv. Hass</strain>
    </source>
</reference>
<evidence type="ECO:0000313" key="1">
    <source>
        <dbReference type="EMBL" id="KAJ8651062.1"/>
    </source>
</evidence>
<proteinExistence type="predicted"/>
<organism evidence="1 2">
    <name type="scientific">Persea americana</name>
    <name type="common">Avocado</name>
    <dbReference type="NCBI Taxonomy" id="3435"/>
    <lineage>
        <taxon>Eukaryota</taxon>
        <taxon>Viridiplantae</taxon>
        <taxon>Streptophyta</taxon>
        <taxon>Embryophyta</taxon>
        <taxon>Tracheophyta</taxon>
        <taxon>Spermatophyta</taxon>
        <taxon>Magnoliopsida</taxon>
        <taxon>Magnoliidae</taxon>
        <taxon>Laurales</taxon>
        <taxon>Lauraceae</taxon>
        <taxon>Persea</taxon>
    </lineage>
</organism>
<name>A0ACC2N2Y2_PERAE</name>
<dbReference type="EMBL" id="CM056809">
    <property type="protein sequence ID" value="KAJ8651062.1"/>
    <property type="molecule type" value="Genomic_DNA"/>
</dbReference>
<gene>
    <name evidence="1" type="ORF">MRB53_004085</name>
</gene>
<keyword evidence="2" id="KW-1185">Reference proteome</keyword>